<keyword evidence="2" id="KW-0813">Transport</keyword>
<dbReference type="SUPFAM" id="SSF52540">
    <property type="entry name" value="P-loop containing nucleoside triphosphate hydrolases"/>
    <property type="match status" value="1"/>
</dbReference>
<name>A0ABQ2VUK5_9ACTN</name>
<dbReference type="GO" id="GO:0005524">
    <property type="term" value="F:ATP binding"/>
    <property type="evidence" value="ECO:0007669"/>
    <property type="project" value="UniProtKB-KW"/>
</dbReference>
<keyword evidence="3" id="KW-0547">Nucleotide-binding</keyword>
<dbReference type="PANTHER" id="PTHR43335:SF2">
    <property type="entry name" value="ABC TRANSPORTER, ATP-BINDING PROTEIN"/>
    <property type="match status" value="1"/>
</dbReference>
<reference evidence="7" key="1">
    <citation type="journal article" date="2019" name="Int. J. Syst. Evol. Microbiol.">
        <title>The Global Catalogue of Microorganisms (GCM) 10K type strain sequencing project: providing services to taxonomists for standard genome sequencing and annotation.</title>
        <authorList>
            <consortium name="The Broad Institute Genomics Platform"/>
            <consortium name="The Broad Institute Genome Sequencing Center for Infectious Disease"/>
            <person name="Wu L."/>
            <person name="Ma J."/>
        </authorList>
    </citation>
    <scope>NUCLEOTIDE SEQUENCE [LARGE SCALE GENOMIC DNA]</scope>
    <source>
        <strain evidence="7">JCM 4376</strain>
    </source>
</reference>
<gene>
    <name evidence="6" type="ORF">GCM10015535_14460</name>
</gene>
<evidence type="ECO:0000313" key="6">
    <source>
        <dbReference type="EMBL" id="GGV78917.1"/>
    </source>
</evidence>
<evidence type="ECO:0000256" key="4">
    <source>
        <dbReference type="ARBA" id="ARBA00022840"/>
    </source>
</evidence>
<evidence type="ECO:0000256" key="1">
    <source>
        <dbReference type="ARBA" id="ARBA00005417"/>
    </source>
</evidence>
<dbReference type="RefSeq" id="WP_189542258.1">
    <property type="nucleotide sequence ID" value="NZ_BMTF01000004.1"/>
</dbReference>
<keyword evidence="7" id="KW-1185">Reference proteome</keyword>
<dbReference type="PROSITE" id="PS50893">
    <property type="entry name" value="ABC_TRANSPORTER_2"/>
    <property type="match status" value="1"/>
</dbReference>
<protein>
    <submittedName>
        <fullName evidence="6">ABC transporter ATP-binding protein</fullName>
    </submittedName>
</protein>
<sequence length="267" mass="28550">MSGIEAVNTVEVRALTVRHRRTTALDAVDLDFAPGVHGLLGPNGAGKTSLIRVLATVAAPSAGRVELLGQEVGAGSDHRGRAEVRRRLGYLPQEFGYYPGFTVREFVSYVAWLKEMDAAAVPAAVEHAVDRVGLADRIDAKVKTLSGGMVRRVGIAQAIVNDPDLLLLDEPTAGLDPEQRVEFRALIRELGRTTTVIVSTHLVEDIAAACTDVTLIEAGRIAYRGTTQELTDLGGTEDGEAQRPDGNPIERGYTAALRAHRAAVANR</sequence>
<dbReference type="Pfam" id="PF00005">
    <property type="entry name" value="ABC_tran"/>
    <property type="match status" value="1"/>
</dbReference>
<evidence type="ECO:0000256" key="2">
    <source>
        <dbReference type="ARBA" id="ARBA00022448"/>
    </source>
</evidence>
<dbReference type="Gene3D" id="3.40.50.300">
    <property type="entry name" value="P-loop containing nucleotide triphosphate hydrolases"/>
    <property type="match status" value="1"/>
</dbReference>
<evidence type="ECO:0000313" key="7">
    <source>
        <dbReference type="Proteomes" id="UP000660675"/>
    </source>
</evidence>
<organism evidence="6 7">
    <name type="scientific">Streptomyces gelaticus</name>
    <dbReference type="NCBI Taxonomy" id="285446"/>
    <lineage>
        <taxon>Bacteria</taxon>
        <taxon>Bacillati</taxon>
        <taxon>Actinomycetota</taxon>
        <taxon>Actinomycetes</taxon>
        <taxon>Kitasatosporales</taxon>
        <taxon>Streptomycetaceae</taxon>
        <taxon>Streptomyces</taxon>
    </lineage>
</organism>
<feature type="domain" description="ABC transporter" evidence="5">
    <location>
        <begin position="10"/>
        <end position="243"/>
    </location>
</feature>
<comment type="similarity">
    <text evidence="1">Belongs to the ABC transporter superfamily.</text>
</comment>
<comment type="caution">
    <text evidence="6">The sequence shown here is derived from an EMBL/GenBank/DDBJ whole genome shotgun (WGS) entry which is preliminary data.</text>
</comment>
<dbReference type="CDD" id="cd03264">
    <property type="entry name" value="ABC_drug_resistance_like"/>
    <property type="match status" value="1"/>
</dbReference>
<evidence type="ECO:0000256" key="3">
    <source>
        <dbReference type="ARBA" id="ARBA00022741"/>
    </source>
</evidence>
<accession>A0ABQ2VUK5</accession>
<dbReference type="EMBL" id="BMTF01000004">
    <property type="protein sequence ID" value="GGV78917.1"/>
    <property type="molecule type" value="Genomic_DNA"/>
</dbReference>
<evidence type="ECO:0000259" key="5">
    <source>
        <dbReference type="PROSITE" id="PS50893"/>
    </source>
</evidence>
<dbReference type="InterPro" id="IPR003593">
    <property type="entry name" value="AAA+_ATPase"/>
</dbReference>
<dbReference type="Proteomes" id="UP000660675">
    <property type="component" value="Unassembled WGS sequence"/>
</dbReference>
<keyword evidence="4 6" id="KW-0067">ATP-binding</keyword>
<dbReference type="InterPro" id="IPR027417">
    <property type="entry name" value="P-loop_NTPase"/>
</dbReference>
<proteinExistence type="inferred from homology"/>
<dbReference type="PANTHER" id="PTHR43335">
    <property type="entry name" value="ABC TRANSPORTER, ATP-BINDING PROTEIN"/>
    <property type="match status" value="1"/>
</dbReference>
<dbReference type="InterPro" id="IPR003439">
    <property type="entry name" value="ABC_transporter-like_ATP-bd"/>
</dbReference>
<dbReference type="SMART" id="SM00382">
    <property type="entry name" value="AAA"/>
    <property type="match status" value="1"/>
</dbReference>